<dbReference type="GO" id="GO:0008654">
    <property type="term" value="P:phospholipid biosynthetic process"/>
    <property type="evidence" value="ECO:0007669"/>
    <property type="project" value="InterPro"/>
</dbReference>
<evidence type="ECO:0000313" key="5">
    <source>
        <dbReference type="Proteomes" id="UP000500938"/>
    </source>
</evidence>
<dbReference type="Proteomes" id="UP000500938">
    <property type="component" value="Chromosome"/>
</dbReference>
<keyword evidence="1 2" id="KW-0808">Transferase</keyword>
<dbReference type="Pfam" id="PF01066">
    <property type="entry name" value="CDP-OH_P_transf"/>
    <property type="match status" value="1"/>
</dbReference>
<keyword evidence="3" id="KW-1133">Transmembrane helix</keyword>
<organism evidence="4 5">
    <name type="scientific">Gemmatimonas groenlandica</name>
    <dbReference type="NCBI Taxonomy" id="2732249"/>
    <lineage>
        <taxon>Bacteria</taxon>
        <taxon>Pseudomonadati</taxon>
        <taxon>Gemmatimonadota</taxon>
        <taxon>Gemmatimonadia</taxon>
        <taxon>Gemmatimonadales</taxon>
        <taxon>Gemmatimonadaceae</taxon>
        <taxon>Gemmatimonas</taxon>
    </lineage>
</organism>
<dbReference type="KEGG" id="ggr:HKW67_03725"/>
<dbReference type="Gene3D" id="1.20.120.1760">
    <property type="match status" value="1"/>
</dbReference>
<evidence type="ECO:0000313" key="4">
    <source>
        <dbReference type="EMBL" id="QJR34683.1"/>
    </source>
</evidence>
<name>A0A6M4IIS5_9BACT</name>
<evidence type="ECO:0000256" key="3">
    <source>
        <dbReference type="SAM" id="Phobius"/>
    </source>
</evidence>
<keyword evidence="3" id="KW-0472">Membrane</keyword>
<keyword evidence="3" id="KW-0812">Transmembrane</keyword>
<dbReference type="InterPro" id="IPR043130">
    <property type="entry name" value="CDP-OH_PTrfase_TM_dom"/>
</dbReference>
<dbReference type="EMBL" id="CP053085">
    <property type="protein sequence ID" value="QJR34683.1"/>
    <property type="molecule type" value="Genomic_DNA"/>
</dbReference>
<dbReference type="GO" id="GO:0016780">
    <property type="term" value="F:phosphotransferase activity, for other substituted phosphate groups"/>
    <property type="evidence" value="ECO:0007669"/>
    <property type="project" value="InterPro"/>
</dbReference>
<gene>
    <name evidence="4" type="ORF">HKW67_03725</name>
</gene>
<feature type="transmembrane region" description="Helical" evidence="3">
    <location>
        <begin position="109"/>
        <end position="130"/>
    </location>
</feature>
<comment type="similarity">
    <text evidence="2">Belongs to the CDP-alcohol phosphatidyltransferase class-I family.</text>
</comment>
<keyword evidence="5" id="KW-1185">Reference proteome</keyword>
<feature type="transmembrane region" description="Helical" evidence="3">
    <location>
        <begin position="81"/>
        <end position="103"/>
    </location>
</feature>
<protein>
    <submittedName>
        <fullName evidence="4">CDP-alcohol phosphatidyltransferase family protein</fullName>
    </submittedName>
</protein>
<sequence>MIDEPFRQWLARRWSAPAVALHRAGISANQVTIVAAVLGLTAAALVAVQLPLIGIALWLVSRLLDGFDGMLARLAASTSLYGGYLDITLDMLAYSAMATAFAIAMPADVVLWMVVLVGYVLAITSTLALSSLAERADRTLGGNRSIQFTRALAEGGETTAVYVVIALAPSVSRYVLVVWIVLLTITVIQRTALARRLLS</sequence>
<accession>A0A6M4IIS5</accession>
<dbReference type="GO" id="GO:0016020">
    <property type="term" value="C:membrane"/>
    <property type="evidence" value="ECO:0007669"/>
    <property type="project" value="InterPro"/>
</dbReference>
<dbReference type="InterPro" id="IPR000462">
    <property type="entry name" value="CDP-OH_P_trans"/>
</dbReference>
<reference evidence="4 5" key="1">
    <citation type="submission" date="2020-05" db="EMBL/GenBank/DDBJ databases">
        <title>Complete genome sequence of Gemmatimonas greenlandica TET16.</title>
        <authorList>
            <person name="Zeng Y."/>
        </authorList>
    </citation>
    <scope>NUCLEOTIDE SEQUENCE [LARGE SCALE GENOMIC DNA]</scope>
    <source>
        <strain evidence="4 5">TET16</strain>
    </source>
</reference>
<feature type="transmembrane region" description="Helical" evidence="3">
    <location>
        <begin position="33"/>
        <end position="60"/>
    </location>
</feature>
<dbReference type="InterPro" id="IPR048254">
    <property type="entry name" value="CDP_ALCOHOL_P_TRANSF_CS"/>
</dbReference>
<dbReference type="RefSeq" id="WP_171224111.1">
    <property type="nucleotide sequence ID" value="NZ_CP053085.1"/>
</dbReference>
<dbReference type="AlphaFoldDB" id="A0A6M4IIS5"/>
<evidence type="ECO:0000256" key="2">
    <source>
        <dbReference type="RuleBase" id="RU003750"/>
    </source>
</evidence>
<evidence type="ECO:0000256" key="1">
    <source>
        <dbReference type="ARBA" id="ARBA00022679"/>
    </source>
</evidence>
<dbReference type="PROSITE" id="PS00379">
    <property type="entry name" value="CDP_ALCOHOL_P_TRANSF"/>
    <property type="match status" value="1"/>
</dbReference>
<proteinExistence type="inferred from homology"/>